<gene>
    <name evidence="1" type="ORF">CGZ93_08205</name>
</gene>
<protein>
    <submittedName>
        <fullName evidence="1">Uncharacterized protein</fullName>
    </submittedName>
</protein>
<accession>A0A255H2P1</accession>
<keyword evidence="2" id="KW-1185">Reference proteome</keyword>
<dbReference type="EMBL" id="NMVQ01000012">
    <property type="protein sequence ID" value="OYO21915.1"/>
    <property type="molecule type" value="Genomic_DNA"/>
</dbReference>
<dbReference type="Proteomes" id="UP000216311">
    <property type="component" value="Unassembled WGS sequence"/>
</dbReference>
<dbReference type="AlphaFoldDB" id="A0A255H2P1"/>
<evidence type="ECO:0000313" key="1">
    <source>
        <dbReference type="EMBL" id="OYO21915.1"/>
    </source>
</evidence>
<comment type="caution">
    <text evidence="1">The sequence shown here is derived from an EMBL/GenBank/DDBJ whole genome shotgun (WGS) entry which is preliminary data.</text>
</comment>
<organism evidence="1 2">
    <name type="scientific">Enemella dayhoffiae</name>
    <dbReference type="NCBI Taxonomy" id="2016507"/>
    <lineage>
        <taxon>Bacteria</taxon>
        <taxon>Bacillati</taxon>
        <taxon>Actinomycetota</taxon>
        <taxon>Actinomycetes</taxon>
        <taxon>Propionibacteriales</taxon>
        <taxon>Propionibacteriaceae</taxon>
        <taxon>Enemella</taxon>
    </lineage>
</organism>
<proteinExistence type="predicted"/>
<reference evidence="1 2" key="1">
    <citation type="submission" date="2017-07" db="EMBL/GenBank/DDBJ databases">
        <title>Draft whole genome sequences of clinical Proprionibacteriaceae strains.</title>
        <authorList>
            <person name="Bernier A.-M."/>
            <person name="Bernard K."/>
            <person name="Domingo M.-C."/>
        </authorList>
    </citation>
    <scope>NUCLEOTIDE SEQUENCE [LARGE SCALE GENOMIC DNA]</scope>
    <source>
        <strain evidence="1 2">NML 130396</strain>
    </source>
</reference>
<evidence type="ECO:0000313" key="2">
    <source>
        <dbReference type="Proteomes" id="UP000216311"/>
    </source>
</evidence>
<sequence length="114" mass="12035">MVVGAGLAGGCLTGGVFGLIGWSRLRRTLQAAPWLPGELEVEVGNRARLLADGGVPGLLELETRADRLGERGARVPVEVVRDGVRVVLAAQQRGRLVRTWPVAARGTEAGDDRS</sequence>
<name>A0A255H2P1_9ACTN</name>